<feature type="domain" description="RRM" evidence="3">
    <location>
        <begin position="9"/>
        <end position="77"/>
    </location>
</feature>
<keyword evidence="1 2" id="KW-0694">RNA-binding</keyword>
<keyword evidence="5" id="KW-1185">Reference proteome</keyword>
<sequence length="236" mass="25016">MASTEVSATRLYLGNLPKGVTKTDVENHFASHGTGEITEIKLMNGFGFIEYKDALDARDDLKDFARQSSLDVVYSETGRDGDGRGPNRTCLLVTVAVLAPLEELGAVVADLTRPRVAVTAVATTDVVGLPMVIAPVATGRTTEIVARAATTTRTAGIGRLSLRDVDPPWTTILPRVDGTMTRTDVIMALPRSRILTADPTIAPRESSLLETAGMAPVKVAILVTTTDEAVVEVTGN</sequence>
<dbReference type="SUPFAM" id="SSF54928">
    <property type="entry name" value="RNA-binding domain, RBD"/>
    <property type="match status" value="1"/>
</dbReference>
<dbReference type="InterPro" id="IPR035979">
    <property type="entry name" value="RBD_domain_sf"/>
</dbReference>
<evidence type="ECO:0000313" key="5">
    <source>
        <dbReference type="Proteomes" id="UP001320420"/>
    </source>
</evidence>
<reference evidence="4 5" key="1">
    <citation type="submission" date="2024-02" db="EMBL/GenBank/DDBJ databases">
        <title>De novo assembly and annotation of 12 fungi associated with fruit tree decline syndrome in Ontario, Canada.</title>
        <authorList>
            <person name="Sulman M."/>
            <person name="Ellouze W."/>
            <person name="Ilyukhin E."/>
        </authorList>
    </citation>
    <scope>NUCLEOTIDE SEQUENCE [LARGE SCALE GENOMIC DNA]</scope>
    <source>
        <strain evidence="4 5">M11/M66-122</strain>
    </source>
</reference>
<dbReference type="SMART" id="SM00360">
    <property type="entry name" value="RRM"/>
    <property type="match status" value="1"/>
</dbReference>
<dbReference type="Gene3D" id="3.30.70.330">
    <property type="match status" value="1"/>
</dbReference>
<evidence type="ECO:0000259" key="3">
    <source>
        <dbReference type="PROSITE" id="PS50102"/>
    </source>
</evidence>
<dbReference type="PANTHER" id="PTHR23003:SF51">
    <property type="entry name" value="SERINE-ARGININE PROTEIN 55"/>
    <property type="match status" value="1"/>
</dbReference>
<protein>
    <recommendedName>
        <fullName evidence="3">RRM domain-containing protein</fullName>
    </recommendedName>
</protein>
<dbReference type="Proteomes" id="UP001320420">
    <property type="component" value="Unassembled WGS sequence"/>
</dbReference>
<dbReference type="InterPro" id="IPR000504">
    <property type="entry name" value="RRM_dom"/>
</dbReference>
<dbReference type="GO" id="GO:0005634">
    <property type="term" value="C:nucleus"/>
    <property type="evidence" value="ECO:0007669"/>
    <property type="project" value="TreeGrafter"/>
</dbReference>
<organism evidence="4 5">
    <name type="scientific">Diatrype stigma</name>
    <dbReference type="NCBI Taxonomy" id="117547"/>
    <lineage>
        <taxon>Eukaryota</taxon>
        <taxon>Fungi</taxon>
        <taxon>Dikarya</taxon>
        <taxon>Ascomycota</taxon>
        <taxon>Pezizomycotina</taxon>
        <taxon>Sordariomycetes</taxon>
        <taxon>Xylariomycetidae</taxon>
        <taxon>Xylariales</taxon>
        <taxon>Diatrypaceae</taxon>
        <taxon>Diatrype</taxon>
    </lineage>
</organism>
<dbReference type="InterPro" id="IPR012677">
    <property type="entry name" value="Nucleotide-bd_a/b_plait_sf"/>
</dbReference>
<dbReference type="GO" id="GO:0005737">
    <property type="term" value="C:cytoplasm"/>
    <property type="evidence" value="ECO:0007669"/>
    <property type="project" value="TreeGrafter"/>
</dbReference>
<dbReference type="EMBL" id="JAKJXP020000027">
    <property type="protein sequence ID" value="KAK7753599.1"/>
    <property type="molecule type" value="Genomic_DNA"/>
</dbReference>
<accession>A0AAN9V330</accession>
<dbReference type="InterPro" id="IPR050374">
    <property type="entry name" value="RRT5_SRSF_SR"/>
</dbReference>
<evidence type="ECO:0000313" key="4">
    <source>
        <dbReference type="EMBL" id="KAK7753599.1"/>
    </source>
</evidence>
<comment type="caution">
    <text evidence="4">The sequence shown here is derived from an EMBL/GenBank/DDBJ whole genome shotgun (WGS) entry which is preliminary data.</text>
</comment>
<evidence type="ECO:0000256" key="1">
    <source>
        <dbReference type="ARBA" id="ARBA00022884"/>
    </source>
</evidence>
<dbReference type="GO" id="GO:0003729">
    <property type="term" value="F:mRNA binding"/>
    <property type="evidence" value="ECO:0007669"/>
    <property type="project" value="TreeGrafter"/>
</dbReference>
<dbReference type="AlphaFoldDB" id="A0AAN9V330"/>
<proteinExistence type="predicted"/>
<dbReference type="PANTHER" id="PTHR23003">
    <property type="entry name" value="RNA RECOGNITION MOTIF RRM DOMAIN CONTAINING PROTEIN"/>
    <property type="match status" value="1"/>
</dbReference>
<name>A0AAN9V330_9PEZI</name>
<gene>
    <name evidence="4" type="ORF">SLS62_004457</name>
</gene>
<dbReference type="PROSITE" id="PS50102">
    <property type="entry name" value="RRM"/>
    <property type="match status" value="1"/>
</dbReference>
<evidence type="ECO:0000256" key="2">
    <source>
        <dbReference type="PROSITE-ProRule" id="PRU00176"/>
    </source>
</evidence>
<dbReference type="Pfam" id="PF00076">
    <property type="entry name" value="RRM_1"/>
    <property type="match status" value="1"/>
</dbReference>